<dbReference type="PROSITE" id="PS50294">
    <property type="entry name" value="WD_REPEATS_REGION"/>
    <property type="match status" value="2"/>
</dbReference>
<evidence type="ECO:0000256" key="1">
    <source>
        <dbReference type="ARBA" id="ARBA00022517"/>
    </source>
</evidence>
<dbReference type="PRINTS" id="PR00320">
    <property type="entry name" value="GPROTEINBRPT"/>
</dbReference>
<evidence type="ECO:0000256" key="3">
    <source>
        <dbReference type="ARBA" id="ARBA00022737"/>
    </source>
</evidence>
<proteinExistence type="predicted"/>
<dbReference type="Proteomes" id="UP001470230">
    <property type="component" value="Unassembled WGS sequence"/>
</dbReference>
<dbReference type="Pfam" id="PF00400">
    <property type="entry name" value="WD40"/>
    <property type="match status" value="3"/>
</dbReference>
<dbReference type="InterPro" id="IPR036322">
    <property type="entry name" value="WD40_repeat_dom_sf"/>
</dbReference>
<feature type="repeat" description="WD" evidence="4">
    <location>
        <begin position="132"/>
        <end position="173"/>
    </location>
</feature>
<accession>A0ABR2KTV0</accession>
<evidence type="ECO:0000313" key="6">
    <source>
        <dbReference type="Proteomes" id="UP001470230"/>
    </source>
</evidence>
<dbReference type="SMART" id="SM00320">
    <property type="entry name" value="WD40"/>
    <property type="match status" value="4"/>
</dbReference>
<dbReference type="InterPro" id="IPR051959">
    <property type="entry name" value="PAK1-Kinase_Regulator"/>
</dbReference>
<dbReference type="PROSITE" id="PS00678">
    <property type="entry name" value="WD_REPEATS_1"/>
    <property type="match status" value="1"/>
</dbReference>
<keyword evidence="3" id="KW-0677">Repeat</keyword>
<gene>
    <name evidence="5" type="ORF">M9Y10_022973</name>
</gene>
<keyword evidence="6" id="KW-1185">Reference proteome</keyword>
<evidence type="ECO:0000256" key="2">
    <source>
        <dbReference type="ARBA" id="ARBA00022574"/>
    </source>
</evidence>
<evidence type="ECO:0000313" key="5">
    <source>
        <dbReference type="EMBL" id="KAK8894539.1"/>
    </source>
</evidence>
<dbReference type="PANTHER" id="PTHR44675:SF1">
    <property type="entry name" value="P21-ACTIVATED PROTEIN KINASE-INTERACTING PROTEIN 1"/>
    <property type="match status" value="1"/>
</dbReference>
<keyword evidence="2 4" id="KW-0853">WD repeat</keyword>
<feature type="repeat" description="WD" evidence="4">
    <location>
        <begin position="91"/>
        <end position="124"/>
    </location>
</feature>
<dbReference type="PROSITE" id="PS50082">
    <property type="entry name" value="WD_REPEATS_2"/>
    <property type="match status" value="3"/>
</dbReference>
<dbReference type="InterPro" id="IPR020472">
    <property type="entry name" value="WD40_PAC1"/>
</dbReference>
<dbReference type="EMBL" id="JAPFFF010000003">
    <property type="protein sequence ID" value="KAK8894539.1"/>
    <property type="molecule type" value="Genomic_DNA"/>
</dbReference>
<dbReference type="Gene3D" id="2.130.10.10">
    <property type="entry name" value="YVTN repeat-like/Quinoprotein amine dehydrogenase"/>
    <property type="match status" value="2"/>
</dbReference>
<comment type="caution">
    <text evidence="5">The sequence shown here is derived from an EMBL/GenBank/DDBJ whole genome shotgun (WGS) entry which is preliminary data.</text>
</comment>
<dbReference type="PANTHER" id="PTHR44675">
    <property type="entry name" value="PAK1 INTERACTING PROTEIN 1"/>
    <property type="match status" value="1"/>
</dbReference>
<name>A0ABR2KTV0_9EUKA</name>
<feature type="repeat" description="WD" evidence="4">
    <location>
        <begin position="50"/>
        <end position="90"/>
    </location>
</feature>
<reference evidence="5 6" key="1">
    <citation type="submission" date="2024-04" db="EMBL/GenBank/DDBJ databases">
        <title>Tritrichomonas musculus Genome.</title>
        <authorList>
            <person name="Alves-Ferreira E."/>
            <person name="Grigg M."/>
            <person name="Lorenzi H."/>
            <person name="Galac M."/>
        </authorList>
    </citation>
    <scope>NUCLEOTIDE SEQUENCE [LARGE SCALE GENOMIC DNA]</scope>
    <source>
        <strain evidence="5 6">EAF2021</strain>
    </source>
</reference>
<dbReference type="SUPFAM" id="SSF50978">
    <property type="entry name" value="WD40 repeat-like"/>
    <property type="match status" value="1"/>
</dbReference>
<organism evidence="5 6">
    <name type="scientific">Tritrichomonas musculus</name>
    <dbReference type="NCBI Taxonomy" id="1915356"/>
    <lineage>
        <taxon>Eukaryota</taxon>
        <taxon>Metamonada</taxon>
        <taxon>Parabasalia</taxon>
        <taxon>Tritrichomonadida</taxon>
        <taxon>Tritrichomonadidae</taxon>
        <taxon>Tritrichomonas</taxon>
    </lineage>
</organism>
<evidence type="ECO:0000256" key="4">
    <source>
        <dbReference type="PROSITE-ProRule" id="PRU00221"/>
    </source>
</evidence>
<keyword evidence="1" id="KW-0690">Ribosome biogenesis</keyword>
<dbReference type="InterPro" id="IPR015943">
    <property type="entry name" value="WD40/YVTN_repeat-like_dom_sf"/>
</dbReference>
<protein>
    <submittedName>
        <fullName evidence="5">P21-activated protein kinase-interacting protein 1-like protein</fullName>
    </submittedName>
</protein>
<sequence length="311" mass="35020">MTSIGTLAVGTYDGILYCYKIYKIPEGCTDLPEGVPENYIGYYASLLFNFESHSQAIRNVACSSTRYIAAGGNDGSISIFDLKIMKNIGSLMQHEDGIEALEFYKDDYLISGSSDKTISLWRVSDWGHMKQLKGHTGCISAIAISPTGKFMLSAGRDGSLRMWDLMHGHNARTRKFDVIASFIGFSEDSTKFFFGYDTTVSIVDGITENVIFDFHHEKQVTCYGLENNILWVGTTNGHVYAWSIETGDKKGEYIFSKDRIKMVQPHQEYVFIMTSAGQISICKVMEDYEIDTILQWELKRRITSGAYMSPK</sequence>
<dbReference type="InterPro" id="IPR019775">
    <property type="entry name" value="WD40_repeat_CS"/>
</dbReference>
<dbReference type="InterPro" id="IPR001680">
    <property type="entry name" value="WD40_rpt"/>
</dbReference>